<dbReference type="Proteomes" id="UP001596250">
    <property type="component" value="Unassembled WGS sequence"/>
</dbReference>
<feature type="transmembrane region" description="Helical" evidence="7">
    <location>
        <begin position="21"/>
        <end position="41"/>
    </location>
</feature>
<name>A0ABW1IV92_9BACL</name>
<proteinExistence type="inferred from homology"/>
<dbReference type="Pfam" id="PF03601">
    <property type="entry name" value="Cons_hypoth698"/>
    <property type="match status" value="1"/>
</dbReference>
<keyword evidence="4 7" id="KW-0812">Transmembrane</keyword>
<dbReference type="InterPro" id="IPR018383">
    <property type="entry name" value="UPF0324_pro"/>
</dbReference>
<accession>A0ABW1IV92</accession>
<keyword evidence="6 7" id="KW-0472">Membrane</keyword>
<feature type="transmembrane region" description="Helical" evidence="7">
    <location>
        <begin position="76"/>
        <end position="97"/>
    </location>
</feature>
<sequence>MNLPMIKKHPAGTPGSKISSYVNGIGFCLLLTIVAFGLARLPMLERIGPLGAALVLAIVYRYKFGTASFGEKGIRFASHYMLRWAIMLYGFKLNLLVLWKHGVGLLLVDSLIVATAIIGMIVLGKLRRTDQQLSLLLGAGAGICGAAAIAAVSSILKPKEEFTILSIGAIVITGTCFAFGYSLLLPFLPLSDVQYGIWTGFSLHELAHVAMAAAPAGEEAVTYAIMAKLGRVLLLIPVCLLIAHRLPSADASRSAGKLPYPWFLLGFAAFSVLGTVLSYFHAGGILILLLEPLAGLLLCMSMIGLGLKVHFKQMNLQCIKPLTSLLLISIVISFLSFLGALWI</sequence>
<feature type="transmembrane region" description="Helical" evidence="7">
    <location>
        <begin position="162"/>
        <end position="188"/>
    </location>
</feature>
<evidence type="ECO:0000256" key="6">
    <source>
        <dbReference type="ARBA" id="ARBA00023136"/>
    </source>
</evidence>
<comment type="subcellular location">
    <subcellularLocation>
        <location evidence="1">Cell membrane</location>
        <topology evidence="1">Multi-pass membrane protein</topology>
    </subcellularLocation>
</comment>
<reference evidence="9" key="1">
    <citation type="journal article" date="2019" name="Int. J. Syst. Evol. Microbiol.">
        <title>The Global Catalogue of Microorganisms (GCM) 10K type strain sequencing project: providing services to taxonomists for standard genome sequencing and annotation.</title>
        <authorList>
            <consortium name="The Broad Institute Genomics Platform"/>
            <consortium name="The Broad Institute Genome Sequencing Center for Infectious Disease"/>
            <person name="Wu L."/>
            <person name="Ma J."/>
        </authorList>
    </citation>
    <scope>NUCLEOTIDE SEQUENCE [LARGE SCALE GENOMIC DNA]</scope>
    <source>
        <strain evidence="9">CCM 8749</strain>
    </source>
</reference>
<dbReference type="EMBL" id="JBHSQV010000186">
    <property type="protein sequence ID" value="MFC5989029.1"/>
    <property type="molecule type" value="Genomic_DNA"/>
</dbReference>
<evidence type="ECO:0000256" key="4">
    <source>
        <dbReference type="ARBA" id="ARBA00022692"/>
    </source>
</evidence>
<feature type="transmembrane region" description="Helical" evidence="7">
    <location>
        <begin position="220"/>
        <end position="242"/>
    </location>
</feature>
<dbReference type="PANTHER" id="PTHR30106">
    <property type="entry name" value="INNER MEMBRANE PROTEIN YEIH-RELATED"/>
    <property type="match status" value="1"/>
</dbReference>
<evidence type="ECO:0000256" key="1">
    <source>
        <dbReference type="ARBA" id="ARBA00004651"/>
    </source>
</evidence>
<keyword evidence="9" id="KW-1185">Reference proteome</keyword>
<evidence type="ECO:0000256" key="5">
    <source>
        <dbReference type="ARBA" id="ARBA00022989"/>
    </source>
</evidence>
<evidence type="ECO:0000313" key="9">
    <source>
        <dbReference type="Proteomes" id="UP001596250"/>
    </source>
</evidence>
<feature type="transmembrane region" description="Helical" evidence="7">
    <location>
        <begin position="195"/>
        <end position="214"/>
    </location>
</feature>
<gene>
    <name evidence="8" type="ORF">ACFPXP_21710</name>
</gene>
<comment type="similarity">
    <text evidence="2">Belongs to the UPF0324 family.</text>
</comment>
<protein>
    <submittedName>
        <fullName evidence="8">YeiH family protein</fullName>
    </submittedName>
</protein>
<evidence type="ECO:0000256" key="7">
    <source>
        <dbReference type="SAM" id="Phobius"/>
    </source>
</evidence>
<organism evidence="8 9">
    <name type="scientific">Marinicrinis lubricantis</name>
    <dbReference type="NCBI Taxonomy" id="2086470"/>
    <lineage>
        <taxon>Bacteria</taxon>
        <taxon>Bacillati</taxon>
        <taxon>Bacillota</taxon>
        <taxon>Bacilli</taxon>
        <taxon>Bacillales</taxon>
        <taxon>Paenibacillaceae</taxon>
    </lineage>
</organism>
<feature type="transmembrane region" description="Helical" evidence="7">
    <location>
        <begin position="135"/>
        <end position="156"/>
    </location>
</feature>
<dbReference type="PANTHER" id="PTHR30106:SF2">
    <property type="entry name" value="UPF0324 INNER MEMBRANE PROTEIN YEIH"/>
    <property type="match status" value="1"/>
</dbReference>
<evidence type="ECO:0000313" key="8">
    <source>
        <dbReference type="EMBL" id="MFC5989029.1"/>
    </source>
</evidence>
<feature type="transmembrane region" description="Helical" evidence="7">
    <location>
        <begin position="262"/>
        <end position="280"/>
    </location>
</feature>
<feature type="transmembrane region" description="Helical" evidence="7">
    <location>
        <begin position="319"/>
        <end position="342"/>
    </location>
</feature>
<keyword evidence="3" id="KW-1003">Cell membrane</keyword>
<comment type="caution">
    <text evidence="8">The sequence shown here is derived from an EMBL/GenBank/DDBJ whole genome shotgun (WGS) entry which is preliminary data.</text>
</comment>
<feature type="transmembrane region" description="Helical" evidence="7">
    <location>
        <begin position="103"/>
        <end position="123"/>
    </location>
</feature>
<keyword evidence="5 7" id="KW-1133">Transmembrane helix</keyword>
<feature type="transmembrane region" description="Helical" evidence="7">
    <location>
        <begin position="286"/>
        <end position="307"/>
    </location>
</feature>
<evidence type="ECO:0000256" key="3">
    <source>
        <dbReference type="ARBA" id="ARBA00022475"/>
    </source>
</evidence>
<evidence type="ECO:0000256" key="2">
    <source>
        <dbReference type="ARBA" id="ARBA00007977"/>
    </source>
</evidence>
<dbReference type="RefSeq" id="WP_379896575.1">
    <property type="nucleotide sequence ID" value="NZ_CBCSCT010000005.1"/>
</dbReference>